<sequence>MTSTSTLETSDVPMTTSKYDDIVVDIKDGIGTIKVHYLAAIALLAYNILISVKFNRPKALNSFGGTLVLDTIAALRELNDHPDTIFTVITGEGRFFCAGADVTNSGKRRKDFKNDGEKKAWFLSELATGVELVRSLIDHKKVLVLAMNGPGVGAGASWFQGTSDIFYAAQDAWMQVTFSQLGLIPEMGAAVNWAHQIGVHRANDWLMFGGKATADEMHKMGLVNRIFPTEGFHSKVQDYLSEMLKERSGKSMMEMKRLQNQSLRDQRILALFEAWQALAERFVDGEPAERMLAKMNELAAKREAKSAKL</sequence>
<reference evidence="1" key="1">
    <citation type="submission" date="2023-07" db="EMBL/GenBank/DDBJ databases">
        <title>Black Yeasts Isolated from many extreme environments.</title>
        <authorList>
            <person name="Coleine C."/>
            <person name="Stajich J.E."/>
            <person name="Selbmann L."/>
        </authorList>
    </citation>
    <scope>NUCLEOTIDE SEQUENCE</scope>
    <source>
        <strain evidence="1">CCFEE 5714</strain>
    </source>
</reference>
<protein>
    <submittedName>
        <fullName evidence="1">Uncharacterized protein</fullName>
    </submittedName>
</protein>
<gene>
    <name evidence="1" type="ORF">LTR37_016850</name>
</gene>
<accession>A0ACC3MLQ0</accession>
<evidence type="ECO:0000313" key="1">
    <source>
        <dbReference type="EMBL" id="KAK3698622.1"/>
    </source>
</evidence>
<evidence type="ECO:0000313" key="2">
    <source>
        <dbReference type="Proteomes" id="UP001281147"/>
    </source>
</evidence>
<dbReference type="EMBL" id="JAUTXU010000208">
    <property type="protein sequence ID" value="KAK3698622.1"/>
    <property type="molecule type" value="Genomic_DNA"/>
</dbReference>
<comment type="caution">
    <text evidence="1">The sequence shown here is derived from an EMBL/GenBank/DDBJ whole genome shotgun (WGS) entry which is preliminary data.</text>
</comment>
<organism evidence="1 2">
    <name type="scientific">Vermiconidia calcicola</name>
    <dbReference type="NCBI Taxonomy" id="1690605"/>
    <lineage>
        <taxon>Eukaryota</taxon>
        <taxon>Fungi</taxon>
        <taxon>Dikarya</taxon>
        <taxon>Ascomycota</taxon>
        <taxon>Pezizomycotina</taxon>
        <taxon>Dothideomycetes</taxon>
        <taxon>Dothideomycetidae</taxon>
        <taxon>Mycosphaerellales</taxon>
        <taxon>Extremaceae</taxon>
        <taxon>Vermiconidia</taxon>
    </lineage>
</organism>
<keyword evidence="2" id="KW-1185">Reference proteome</keyword>
<proteinExistence type="predicted"/>
<name>A0ACC3MLQ0_9PEZI</name>
<dbReference type="Proteomes" id="UP001281147">
    <property type="component" value="Unassembled WGS sequence"/>
</dbReference>